<dbReference type="InterPro" id="IPR039470">
    <property type="entry name" value="Nuc_deoxyri_tr2"/>
</dbReference>
<dbReference type="Gene3D" id="3.40.50.450">
    <property type="match status" value="1"/>
</dbReference>
<proteinExistence type="predicted"/>
<evidence type="ECO:0000313" key="3">
    <source>
        <dbReference type="Proteomes" id="UP000799444"/>
    </source>
</evidence>
<evidence type="ECO:0000313" key="2">
    <source>
        <dbReference type="EMBL" id="KAF2740375.1"/>
    </source>
</evidence>
<dbReference type="EMBL" id="ML996100">
    <property type="protein sequence ID" value="KAF2740375.1"/>
    <property type="molecule type" value="Genomic_DNA"/>
</dbReference>
<keyword evidence="3" id="KW-1185">Reference proteome</keyword>
<dbReference type="AlphaFoldDB" id="A0A9P4R958"/>
<name>A0A9P4R958_9PLEO</name>
<evidence type="ECO:0000256" key="1">
    <source>
        <dbReference type="SAM" id="MobiDB-lite"/>
    </source>
</evidence>
<protein>
    <submittedName>
        <fullName evidence="2">Uncharacterized protein</fullName>
    </submittedName>
</protein>
<organism evidence="2 3">
    <name type="scientific">Polyplosphaeria fusca</name>
    <dbReference type="NCBI Taxonomy" id="682080"/>
    <lineage>
        <taxon>Eukaryota</taxon>
        <taxon>Fungi</taxon>
        <taxon>Dikarya</taxon>
        <taxon>Ascomycota</taxon>
        <taxon>Pezizomycotina</taxon>
        <taxon>Dothideomycetes</taxon>
        <taxon>Pleosporomycetidae</taxon>
        <taxon>Pleosporales</taxon>
        <taxon>Tetraplosphaeriaceae</taxon>
        <taxon>Polyplosphaeria</taxon>
    </lineage>
</organism>
<feature type="compositionally biased region" description="Low complexity" evidence="1">
    <location>
        <begin position="1"/>
        <end position="15"/>
    </location>
</feature>
<dbReference type="Pfam" id="PF15891">
    <property type="entry name" value="Nuc_deoxyri_tr2"/>
    <property type="match status" value="1"/>
</dbReference>
<sequence length="251" mass="28342">MSITTNNAATAPKTNIDGDIPDTEKQLPELAPHIDLKNIHPSFRHCTPPDKVEYIGENKSLFLAGSIEMGAAITWQRGILPYFQHLPLTVCNPRRGHWDTTTKPTKADKNFHNQVEWELNALDKATVICFFFDITTLSPVSMLELGLWAKNGNVVVCCNEEFFWKGGNIRIVCDRLGIPYVTDFSQLIATTKKMLKKHGLKEITDEEIERDRKWADQVVADNAEWKASRSDARQAAREVKIQAAKEAVKPL</sequence>
<accession>A0A9P4R958</accession>
<reference evidence="2" key="1">
    <citation type="journal article" date="2020" name="Stud. Mycol.">
        <title>101 Dothideomycetes genomes: a test case for predicting lifestyles and emergence of pathogens.</title>
        <authorList>
            <person name="Haridas S."/>
            <person name="Albert R."/>
            <person name="Binder M."/>
            <person name="Bloem J."/>
            <person name="Labutti K."/>
            <person name="Salamov A."/>
            <person name="Andreopoulos B."/>
            <person name="Baker S."/>
            <person name="Barry K."/>
            <person name="Bills G."/>
            <person name="Bluhm B."/>
            <person name="Cannon C."/>
            <person name="Castanera R."/>
            <person name="Culley D."/>
            <person name="Daum C."/>
            <person name="Ezra D."/>
            <person name="Gonzalez J."/>
            <person name="Henrissat B."/>
            <person name="Kuo A."/>
            <person name="Liang C."/>
            <person name="Lipzen A."/>
            <person name="Lutzoni F."/>
            <person name="Magnuson J."/>
            <person name="Mondo S."/>
            <person name="Nolan M."/>
            <person name="Ohm R."/>
            <person name="Pangilinan J."/>
            <person name="Park H.-J."/>
            <person name="Ramirez L."/>
            <person name="Alfaro M."/>
            <person name="Sun H."/>
            <person name="Tritt A."/>
            <person name="Yoshinaga Y."/>
            <person name="Zwiers L.-H."/>
            <person name="Turgeon B."/>
            <person name="Goodwin S."/>
            <person name="Spatafora J."/>
            <person name="Crous P."/>
            <person name="Grigoriev I."/>
        </authorList>
    </citation>
    <scope>NUCLEOTIDE SEQUENCE</scope>
    <source>
        <strain evidence="2">CBS 125425</strain>
    </source>
</reference>
<feature type="region of interest" description="Disordered" evidence="1">
    <location>
        <begin position="1"/>
        <end position="25"/>
    </location>
</feature>
<dbReference type="OrthoDB" id="2893324at2759"/>
<comment type="caution">
    <text evidence="2">The sequence shown here is derived from an EMBL/GenBank/DDBJ whole genome shotgun (WGS) entry which is preliminary data.</text>
</comment>
<gene>
    <name evidence="2" type="ORF">EJ04DRAFT_507912</name>
</gene>
<dbReference type="Proteomes" id="UP000799444">
    <property type="component" value="Unassembled WGS sequence"/>
</dbReference>